<dbReference type="GO" id="GO:0003921">
    <property type="term" value="F:GMP synthase activity"/>
    <property type="evidence" value="ECO:0007669"/>
    <property type="project" value="InterPro"/>
</dbReference>
<accession>A0A8S4QGV3</accession>
<dbReference type="Proteomes" id="UP000838756">
    <property type="component" value="Unassembled WGS sequence"/>
</dbReference>
<evidence type="ECO:0000256" key="1">
    <source>
        <dbReference type="ARBA" id="ARBA00005153"/>
    </source>
</evidence>
<dbReference type="InterPro" id="IPR004846">
    <property type="entry name" value="T2SS/T3SS_dom"/>
</dbReference>
<feature type="binding site" evidence="11">
    <location>
        <begin position="593"/>
        <end position="599"/>
    </location>
    <ligand>
        <name>ATP</name>
        <dbReference type="ChEBI" id="CHEBI:30616"/>
    </ligand>
</feature>
<dbReference type="CDD" id="cd01997">
    <property type="entry name" value="GMP_synthase_C"/>
    <property type="match status" value="1"/>
</dbReference>
<dbReference type="AlphaFoldDB" id="A0A8S4QGV3"/>
<dbReference type="GO" id="GO:0005524">
    <property type="term" value="F:ATP binding"/>
    <property type="evidence" value="ECO:0007669"/>
    <property type="project" value="UniProtKB-UniRule"/>
</dbReference>
<dbReference type="Gene3D" id="3.40.50.880">
    <property type="match status" value="1"/>
</dbReference>
<dbReference type="OrthoDB" id="1724632at2759"/>
<dbReference type="PANTHER" id="PTHR11922:SF2">
    <property type="entry name" value="GMP SYNTHASE [GLUTAMINE-HYDROLYZING]"/>
    <property type="match status" value="1"/>
</dbReference>
<dbReference type="Pfam" id="PF02540">
    <property type="entry name" value="NAD_synthase"/>
    <property type="match status" value="1"/>
</dbReference>
<dbReference type="CDD" id="cd01742">
    <property type="entry name" value="GATase1_GMP_Synthase"/>
    <property type="match status" value="1"/>
</dbReference>
<dbReference type="EC" id="6.3.5.2" evidence="2"/>
<organism evidence="13 14">
    <name type="scientific">Pararge aegeria aegeria</name>
    <dbReference type="NCBI Taxonomy" id="348720"/>
    <lineage>
        <taxon>Eukaryota</taxon>
        <taxon>Metazoa</taxon>
        <taxon>Ecdysozoa</taxon>
        <taxon>Arthropoda</taxon>
        <taxon>Hexapoda</taxon>
        <taxon>Insecta</taxon>
        <taxon>Pterygota</taxon>
        <taxon>Neoptera</taxon>
        <taxon>Endopterygota</taxon>
        <taxon>Lepidoptera</taxon>
        <taxon>Glossata</taxon>
        <taxon>Ditrysia</taxon>
        <taxon>Papilionoidea</taxon>
        <taxon>Nymphalidae</taxon>
        <taxon>Satyrinae</taxon>
        <taxon>Satyrini</taxon>
        <taxon>Parargina</taxon>
        <taxon>Pararge</taxon>
    </lineage>
</organism>
<dbReference type="InterPro" id="IPR022310">
    <property type="entry name" value="NAD/GMP_synthase"/>
</dbReference>
<dbReference type="PANTHER" id="PTHR11922">
    <property type="entry name" value="GMP SYNTHASE-RELATED"/>
    <property type="match status" value="1"/>
</dbReference>
<dbReference type="HAMAP" id="MF_00344">
    <property type="entry name" value="GMP_synthase"/>
    <property type="match status" value="1"/>
</dbReference>
<dbReference type="InterPro" id="IPR014729">
    <property type="entry name" value="Rossmann-like_a/b/a_fold"/>
</dbReference>
<proteinExistence type="inferred from homology"/>
<dbReference type="SUPFAM" id="SSF52402">
    <property type="entry name" value="Adenine nucleotide alpha hydrolases-like"/>
    <property type="match status" value="1"/>
</dbReference>
<dbReference type="PROSITE" id="PS51273">
    <property type="entry name" value="GATASE_TYPE_1"/>
    <property type="match status" value="1"/>
</dbReference>
<evidence type="ECO:0000256" key="4">
    <source>
        <dbReference type="ARBA" id="ARBA00022598"/>
    </source>
</evidence>
<dbReference type="NCBIfam" id="NF000848">
    <property type="entry name" value="PRK00074.1"/>
    <property type="match status" value="1"/>
</dbReference>
<evidence type="ECO:0000256" key="8">
    <source>
        <dbReference type="ARBA" id="ARBA00022840"/>
    </source>
</evidence>
<keyword evidence="5 11" id="KW-0547">Nucleotide-binding</keyword>
<evidence type="ECO:0000256" key="11">
    <source>
        <dbReference type="PROSITE-ProRule" id="PRU00886"/>
    </source>
</evidence>
<name>A0A8S4QGV3_9NEOP</name>
<evidence type="ECO:0000256" key="3">
    <source>
        <dbReference type="ARBA" id="ARBA00021562"/>
    </source>
</evidence>
<dbReference type="EMBL" id="CAKXAJ010007522">
    <property type="protein sequence ID" value="CAH2210430.1"/>
    <property type="molecule type" value="Genomic_DNA"/>
</dbReference>
<dbReference type="Gene3D" id="3.40.50.620">
    <property type="entry name" value="HUPs"/>
    <property type="match status" value="1"/>
</dbReference>
<dbReference type="FunFam" id="3.30.300.10:FF:000002">
    <property type="entry name" value="GMP synthase [glutamine-hydrolyzing]"/>
    <property type="match status" value="1"/>
</dbReference>
<keyword evidence="14" id="KW-1185">Reference proteome</keyword>
<dbReference type="PRINTS" id="PR00096">
    <property type="entry name" value="GATASE"/>
</dbReference>
<keyword evidence="7 11" id="KW-0658">Purine biosynthesis</keyword>
<dbReference type="SUPFAM" id="SSF54810">
    <property type="entry name" value="GMP synthetase C-terminal dimerisation domain"/>
    <property type="match status" value="1"/>
</dbReference>
<dbReference type="Pfam" id="PF00958">
    <property type="entry name" value="GMP_synt_C"/>
    <property type="match status" value="1"/>
</dbReference>
<dbReference type="Gene3D" id="3.30.300.10">
    <property type="match status" value="1"/>
</dbReference>
<evidence type="ECO:0000256" key="2">
    <source>
        <dbReference type="ARBA" id="ARBA00012746"/>
    </source>
</evidence>
<dbReference type="PROSITE" id="PS51553">
    <property type="entry name" value="GMPS_ATP_PPASE"/>
    <property type="match status" value="1"/>
</dbReference>
<evidence type="ECO:0000256" key="10">
    <source>
        <dbReference type="ARBA" id="ARBA00031356"/>
    </source>
</evidence>
<keyword evidence="4" id="KW-0436">Ligase</keyword>
<dbReference type="Pfam" id="PF00263">
    <property type="entry name" value="Secretin"/>
    <property type="match status" value="1"/>
</dbReference>
<evidence type="ECO:0000256" key="6">
    <source>
        <dbReference type="ARBA" id="ARBA00022749"/>
    </source>
</evidence>
<evidence type="ECO:0000256" key="5">
    <source>
        <dbReference type="ARBA" id="ARBA00022741"/>
    </source>
</evidence>
<evidence type="ECO:0000259" key="12">
    <source>
        <dbReference type="PROSITE" id="PS51553"/>
    </source>
</evidence>
<evidence type="ECO:0000313" key="13">
    <source>
        <dbReference type="EMBL" id="CAH2210430.1"/>
    </source>
</evidence>
<dbReference type="GO" id="GO:0005829">
    <property type="term" value="C:cytosol"/>
    <property type="evidence" value="ECO:0007669"/>
    <property type="project" value="TreeGrafter"/>
</dbReference>
<dbReference type="InterPro" id="IPR001674">
    <property type="entry name" value="GMP_synth_C"/>
</dbReference>
<dbReference type="GO" id="GO:0009306">
    <property type="term" value="P:protein secretion"/>
    <property type="evidence" value="ECO:0007669"/>
    <property type="project" value="InterPro"/>
</dbReference>
<comment type="pathway">
    <text evidence="1">Purine metabolism; GMP biosynthesis; GMP from XMP (L-Gln route): step 1/1.</text>
</comment>
<dbReference type="InterPro" id="IPR025777">
    <property type="entry name" value="GMPS_ATP_PPase_dom"/>
</dbReference>
<dbReference type="NCBIfam" id="TIGR00884">
    <property type="entry name" value="guaA_Cterm"/>
    <property type="match status" value="1"/>
</dbReference>
<feature type="domain" description="GMPS ATP-PPase" evidence="12">
    <location>
        <begin position="566"/>
        <end position="751"/>
    </location>
</feature>
<protein>
    <recommendedName>
        <fullName evidence="3">GMP synthase [glutamine-hydrolyzing]</fullName>
        <ecNumber evidence="2">6.3.5.2</ecNumber>
    </recommendedName>
    <alternativeName>
        <fullName evidence="10">Glutamine amidotransferase</fullName>
    </alternativeName>
</protein>
<dbReference type="Gene3D" id="3.30.1370.130">
    <property type="match status" value="1"/>
</dbReference>
<dbReference type="Pfam" id="PF00117">
    <property type="entry name" value="GATase"/>
    <property type="match status" value="1"/>
</dbReference>
<evidence type="ECO:0000256" key="7">
    <source>
        <dbReference type="ARBA" id="ARBA00022755"/>
    </source>
</evidence>
<keyword evidence="6 11" id="KW-0332">GMP biosynthesis</keyword>
<keyword evidence="9" id="KW-0315">Glutamine amidotransferase</keyword>
<gene>
    <name evidence="13" type="primary">jg12626</name>
    <name evidence="13" type="ORF">PAEG_LOCUS2335</name>
</gene>
<comment type="caution">
    <text evidence="13">The sequence shown here is derived from an EMBL/GenBank/DDBJ whole genome shotgun (WGS) entry which is preliminary data.</text>
</comment>
<sequence>MIPLPVEFPDLTTSNQFLSINVDEKVPVKDLLIEIGKLSDINLDIDPKISGNITLKLKDKNINEVIQNIANSAKLRYSMNNGVIRIEQDLPYAQNYYVDFINIQHSAQSNFVVSGNVTSSDADRNVRKSQYSSDLWSSLEKGLNAIMDVNGVDDGEFLSSNREAGVIILNARKDIHKAVEEYINKVKKLASSQVMIEAKIVEVVLDDKYLSGINLNDLHNETKSITNQDSSITSLVMNSDLENLVKTLDKFGTSTVISSPRVHAINNQQAMISFTKNHIYFTSDIQKDTGNSNHALITKMNSTPIGVVLIIHPSINIDTNEIFMDIHPTLSRINNYTKDPNIEYVAQQNKMKLNSDIPIIETREMHSTLKIKSGEVMFTQLIARQIREMGVYCEIFPSNIDFETVSKFNGFIFSGGPQSVNDNCSEVSEVAHKIIKLNETINTPILGICYGQQLICHYFGAKVRKEFNQEFGKTKIKILKESPIIKDTWNVNSEVDVLMNHADSVETIPQGFTAIASGIINQTIAIIANEQRKIYCTQFHPEVKPTTNGSKLLSNFLDIANCERDWTMKSFVEKQKEKIQNLVGEKKVIAAVSGGVDSSVAAVLTHKAIGKQLNCIFIDTGLLRKSQTTAMLKEIPINYVDKSNLFLSRLKGITDPEEKRKIIGNTFIEVFEEEAKKIGDVDFLMQGTIYSDVVESGHASGNTSTIKSHHNVGGLPEKMNLKLVEPLRYLFKDEVRLLGKEIGLSDEIIFQHPFPGPGLAVRIIGEVDEEKVRILQEVDEIYINTMKNYDLYDKIWQAFAVLLPVKTVGVMGDNRTYGYVCALRAVTSSDGMTADAFPFENKDQHSLVFWRFLQDVSSIIVNKVSGVNRVVYDLTSKPPATIEWE</sequence>
<dbReference type="InterPro" id="IPR004739">
    <property type="entry name" value="GMP_synth_GATase"/>
</dbReference>
<dbReference type="InterPro" id="IPR022955">
    <property type="entry name" value="GMP_synthase"/>
</dbReference>
<dbReference type="InterPro" id="IPR017926">
    <property type="entry name" value="GATASE"/>
</dbReference>
<reference evidence="13" key="1">
    <citation type="submission" date="2022-03" db="EMBL/GenBank/DDBJ databases">
        <authorList>
            <person name="Lindestad O."/>
        </authorList>
    </citation>
    <scope>NUCLEOTIDE SEQUENCE</scope>
</reference>
<evidence type="ECO:0000256" key="9">
    <source>
        <dbReference type="ARBA" id="ARBA00022962"/>
    </source>
</evidence>
<dbReference type="SUPFAM" id="SSF52317">
    <property type="entry name" value="Class I glutamine amidotransferase-like"/>
    <property type="match status" value="1"/>
</dbReference>
<dbReference type="InterPro" id="IPR029062">
    <property type="entry name" value="Class_I_gatase-like"/>
</dbReference>
<keyword evidence="8 11" id="KW-0067">ATP-binding</keyword>
<evidence type="ECO:0000313" key="14">
    <source>
        <dbReference type="Proteomes" id="UP000838756"/>
    </source>
</evidence>